<protein>
    <submittedName>
        <fullName evidence="1">Uncharacterized protein</fullName>
    </submittedName>
</protein>
<reference evidence="1" key="1">
    <citation type="submission" date="2021-06" db="EMBL/GenBank/DDBJ databases">
        <title>Comparative genomics, transcriptomics and evolutionary studies reveal genomic signatures of adaptation to plant cell wall in hemibiotrophic fungi.</title>
        <authorList>
            <consortium name="DOE Joint Genome Institute"/>
            <person name="Baroncelli R."/>
            <person name="Diaz J.F."/>
            <person name="Benocci T."/>
            <person name="Peng M."/>
            <person name="Battaglia E."/>
            <person name="Haridas S."/>
            <person name="Andreopoulos W."/>
            <person name="Labutti K."/>
            <person name="Pangilinan J."/>
            <person name="Floch G.L."/>
            <person name="Makela M.R."/>
            <person name="Henrissat B."/>
            <person name="Grigoriev I.V."/>
            <person name="Crouch J.A."/>
            <person name="De Vries R.P."/>
            <person name="Sukno S.A."/>
            <person name="Thon M.R."/>
        </authorList>
    </citation>
    <scope>NUCLEOTIDE SEQUENCE</scope>
    <source>
        <strain evidence="1">MAFF235873</strain>
    </source>
</reference>
<name>A0AAD9H5E8_9PEZI</name>
<dbReference type="EMBL" id="MU843038">
    <property type="protein sequence ID" value="KAK2022555.1"/>
    <property type="molecule type" value="Genomic_DNA"/>
</dbReference>
<comment type="caution">
    <text evidence="1">The sequence shown here is derived from an EMBL/GenBank/DDBJ whole genome shotgun (WGS) entry which is preliminary data.</text>
</comment>
<dbReference type="AlphaFoldDB" id="A0AAD9H5E8"/>
<organism evidence="1 2">
    <name type="scientific">Colletotrichum zoysiae</name>
    <dbReference type="NCBI Taxonomy" id="1216348"/>
    <lineage>
        <taxon>Eukaryota</taxon>
        <taxon>Fungi</taxon>
        <taxon>Dikarya</taxon>
        <taxon>Ascomycota</taxon>
        <taxon>Pezizomycotina</taxon>
        <taxon>Sordariomycetes</taxon>
        <taxon>Hypocreomycetidae</taxon>
        <taxon>Glomerellales</taxon>
        <taxon>Glomerellaceae</taxon>
        <taxon>Colletotrichum</taxon>
        <taxon>Colletotrichum graminicola species complex</taxon>
    </lineage>
</organism>
<proteinExistence type="predicted"/>
<keyword evidence="2" id="KW-1185">Reference proteome</keyword>
<evidence type="ECO:0000313" key="2">
    <source>
        <dbReference type="Proteomes" id="UP001232148"/>
    </source>
</evidence>
<dbReference type="Proteomes" id="UP001232148">
    <property type="component" value="Unassembled WGS sequence"/>
</dbReference>
<evidence type="ECO:0000313" key="1">
    <source>
        <dbReference type="EMBL" id="KAK2022555.1"/>
    </source>
</evidence>
<accession>A0AAD9H5E8</accession>
<sequence>MLFPALQKARAACHRPSVLRRDSDLNGLVMTPLGDISRRGRGGHCHTGKPTELNSQKYLPSHRKLCASRSSVRARLELAWELRQRLGQAGGRLEDRGLVAWCDVPARLGRGPCNPSRRQMQGSKATAGFRWHVDSIATGLAAHRRLGAAKQEGSKNLGGKDVSVFAACFPGGRAAGGCCDVRMTPRVALGGIMPAWKGERESWMAGRVSHSTGEMGLQMFCLVAVRIRVRGGAW</sequence>
<gene>
    <name evidence="1" type="ORF">LX32DRAFT_191173</name>
</gene>